<evidence type="ECO:0000256" key="1">
    <source>
        <dbReference type="SAM" id="MobiDB-lite"/>
    </source>
</evidence>
<gene>
    <name evidence="2" type="ORF">BT96DRAFT_1007075</name>
</gene>
<evidence type="ECO:0000313" key="2">
    <source>
        <dbReference type="EMBL" id="KAE9385408.1"/>
    </source>
</evidence>
<feature type="region of interest" description="Disordered" evidence="1">
    <location>
        <begin position="53"/>
        <end position="86"/>
    </location>
</feature>
<feature type="compositionally biased region" description="Low complexity" evidence="1">
    <location>
        <begin position="69"/>
        <end position="82"/>
    </location>
</feature>
<sequence length="287" mass="32023">MTMVLIKLPTYDPHFHFKPGYQPQYTQSEILKGYAPMDMLAWQATYRDRWVGSGGNNGGTEGGIDEMQASSSSFDSGPASGSTTWSIASGDADVEEQLLNGSGTPLRLVPATPFARVHNEILDPRIRECTSSDNNCFWPFAGRQKIELFTLKRDQVAKYPATTSKRVHGSGAGRRSRSLSTMKRSYGLSSPLYCNGLFIIVRGLHIGKLTRRLFGTHDHKWVLQVVRLEPQETRKIGRTVPRFTEIVEDREPPIVVLESSIALVNQMPDEQGNGIRLMEERQLVAGK</sequence>
<proteinExistence type="predicted"/>
<dbReference type="EMBL" id="ML769989">
    <property type="protein sequence ID" value="KAE9385408.1"/>
    <property type="molecule type" value="Genomic_DNA"/>
</dbReference>
<dbReference type="Proteomes" id="UP000799118">
    <property type="component" value="Unassembled WGS sequence"/>
</dbReference>
<keyword evidence="3" id="KW-1185">Reference proteome</keyword>
<evidence type="ECO:0000313" key="3">
    <source>
        <dbReference type="Proteomes" id="UP000799118"/>
    </source>
</evidence>
<feature type="compositionally biased region" description="Gly residues" evidence="1">
    <location>
        <begin position="53"/>
        <end position="62"/>
    </location>
</feature>
<dbReference type="AlphaFoldDB" id="A0A6A4GIU0"/>
<name>A0A6A4GIU0_9AGAR</name>
<reference evidence="2" key="1">
    <citation type="journal article" date="2019" name="Environ. Microbiol.">
        <title>Fungal ecological strategies reflected in gene transcription - a case study of two litter decomposers.</title>
        <authorList>
            <person name="Barbi F."/>
            <person name="Kohler A."/>
            <person name="Barry K."/>
            <person name="Baskaran P."/>
            <person name="Daum C."/>
            <person name="Fauchery L."/>
            <person name="Ihrmark K."/>
            <person name="Kuo A."/>
            <person name="LaButti K."/>
            <person name="Lipzen A."/>
            <person name="Morin E."/>
            <person name="Grigoriev I.V."/>
            <person name="Henrissat B."/>
            <person name="Lindahl B."/>
            <person name="Martin F."/>
        </authorList>
    </citation>
    <scope>NUCLEOTIDE SEQUENCE</scope>
    <source>
        <strain evidence="2">JB14</strain>
    </source>
</reference>
<protein>
    <submittedName>
        <fullName evidence="2">Uncharacterized protein</fullName>
    </submittedName>
</protein>
<organism evidence="2 3">
    <name type="scientific">Gymnopus androsaceus JB14</name>
    <dbReference type="NCBI Taxonomy" id="1447944"/>
    <lineage>
        <taxon>Eukaryota</taxon>
        <taxon>Fungi</taxon>
        <taxon>Dikarya</taxon>
        <taxon>Basidiomycota</taxon>
        <taxon>Agaricomycotina</taxon>
        <taxon>Agaricomycetes</taxon>
        <taxon>Agaricomycetidae</taxon>
        <taxon>Agaricales</taxon>
        <taxon>Marasmiineae</taxon>
        <taxon>Omphalotaceae</taxon>
        <taxon>Gymnopus</taxon>
    </lineage>
</organism>
<accession>A0A6A4GIU0</accession>